<protein>
    <submittedName>
        <fullName evidence="1">Uncharacterized protein</fullName>
    </submittedName>
</protein>
<comment type="caution">
    <text evidence="1">The sequence shown here is derived from an EMBL/GenBank/DDBJ whole genome shotgun (WGS) entry which is preliminary data.</text>
</comment>
<keyword evidence="2" id="KW-1185">Reference proteome</keyword>
<evidence type="ECO:0000313" key="2">
    <source>
        <dbReference type="Proteomes" id="UP001605036"/>
    </source>
</evidence>
<dbReference type="EMBL" id="JBHFFA010000004">
    <property type="protein sequence ID" value="KAL2632337.1"/>
    <property type="molecule type" value="Genomic_DNA"/>
</dbReference>
<organism evidence="1 2">
    <name type="scientific">Riccia fluitans</name>
    <dbReference type="NCBI Taxonomy" id="41844"/>
    <lineage>
        <taxon>Eukaryota</taxon>
        <taxon>Viridiplantae</taxon>
        <taxon>Streptophyta</taxon>
        <taxon>Embryophyta</taxon>
        <taxon>Marchantiophyta</taxon>
        <taxon>Marchantiopsida</taxon>
        <taxon>Marchantiidae</taxon>
        <taxon>Marchantiales</taxon>
        <taxon>Ricciaceae</taxon>
        <taxon>Riccia</taxon>
    </lineage>
</organism>
<proteinExistence type="predicted"/>
<reference evidence="1 2" key="1">
    <citation type="submission" date="2024-09" db="EMBL/GenBank/DDBJ databases">
        <title>Chromosome-scale assembly of Riccia fluitans.</title>
        <authorList>
            <person name="Paukszto L."/>
            <person name="Sawicki J."/>
            <person name="Karawczyk K."/>
            <person name="Piernik-Szablinska J."/>
            <person name="Szczecinska M."/>
            <person name="Mazdziarz M."/>
        </authorList>
    </citation>
    <scope>NUCLEOTIDE SEQUENCE [LARGE SCALE GENOMIC DNA]</scope>
    <source>
        <strain evidence="1">Rf_01</strain>
        <tissue evidence="1">Aerial parts of the thallus</tissue>
    </source>
</reference>
<gene>
    <name evidence="1" type="ORF">R1flu_017023</name>
</gene>
<sequence length="87" mass="10020">MFMLNVRLQPRWLKRLGMIVLLMTVCLLWGRSSSADRVFEILLIDRLHHDALELFGFTRQHRLEGGKISVSQSLNSSALFGLNHLSK</sequence>
<name>A0ABD1YRI6_9MARC</name>
<dbReference type="AlphaFoldDB" id="A0ABD1YRI6"/>
<evidence type="ECO:0000313" key="1">
    <source>
        <dbReference type="EMBL" id="KAL2632337.1"/>
    </source>
</evidence>
<dbReference type="Proteomes" id="UP001605036">
    <property type="component" value="Unassembled WGS sequence"/>
</dbReference>
<accession>A0ABD1YRI6</accession>